<gene>
    <name evidence="2" type="ORF">M595_5004</name>
</gene>
<dbReference type="Pfam" id="PF11833">
    <property type="entry name" value="CPP1-like"/>
    <property type="match status" value="1"/>
</dbReference>
<keyword evidence="1" id="KW-0472">Membrane</keyword>
<dbReference type="AlphaFoldDB" id="U7QB26"/>
<evidence type="ECO:0008006" key="4">
    <source>
        <dbReference type="Google" id="ProtNLM"/>
    </source>
</evidence>
<keyword evidence="3" id="KW-1185">Reference proteome</keyword>
<name>U7QB26_9CYAN</name>
<comment type="caution">
    <text evidence="2">The sequence shown here is derived from an EMBL/GenBank/DDBJ whole genome shotgun (WGS) entry which is preliminary data.</text>
</comment>
<proteinExistence type="predicted"/>
<keyword evidence="1" id="KW-1133">Transmembrane helix</keyword>
<feature type="transmembrane region" description="Helical" evidence="1">
    <location>
        <begin position="131"/>
        <end position="148"/>
    </location>
</feature>
<sequence>MSEQSPYEQLGVTVDASFDEIQDARNRLREQYTGERQLIESIEAAYDAILMDRLKLRQEGKIKVPERIRFAEERRLQKQKASTNEVQQSTSSKPAWLQRMIDTPTRSDVLWTSAMYGGLSLLSIYPGMNIQLLQLPLALGVGAGLYFLNRKENQFGRAVLLTVFGLILGLILGSLLSPLAGLLEPERFITLVTLIVLWLVCCFLR</sequence>
<accession>U7QB26</accession>
<evidence type="ECO:0000256" key="1">
    <source>
        <dbReference type="SAM" id="Phobius"/>
    </source>
</evidence>
<feature type="transmembrane region" description="Helical" evidence="1">
    <location>
        <begin position="109"/>
        <end position="125"/>
    </location>
</feature>
<evidence type="ECO:0000313" key="3">
    <source>
        <dbReference type="Proteomes" id="UP000017127"/>
    </source>
</evidence>
<keyword evidence="1" id="KW-0812">Transmembrane</keyword>
<reference evidence="2 3" key="1">
    <citation type="journal article" date="2013" name="Front. Microbiol.">
        <title>Comparative genomic analyses of the cyanobacterium, Lyngbya aestuarii BL J, a powerful hydrogen producer.</title>
        <authorList>
            <person name="Kothari A."/>
            <person name="Vaughn M."/>
            <person name="Garcia-Pichel F."/>
        </authorList>
    </citation>
    <scope>NUCLEOTIDE SEQUENCE [LARGE SCALE GENOMIC DNA]</scope>
    <source>
        <strain evidence="2 3">BL J</strain>
    </source>
</reference>
<feature type="transmembrane region" description="Helical" evidence="1">
    <location>
        <begin position="188"/>
        <end position="204"/>
    </location>
</feature>
<dbReference type="Proteomes" id="UP000017127">
    <property type="component" value="Unassembled WGS sequence"/>
</dbReference>
<organism evidence="2 3">
    <name type="scientific">Lyngbya aestuarii BL J</name>
    <dbReference type="NCBI Taxonomy" id="1348334"/>
    <lineage>
        <taxon>Bacteria</taxon>
        <taxon>Bacillati</taxon>
        <taxon>Cyanobacteriota</taxon>
        <taxon>Cyanophyceae</taxon>
        <taxon>Oscillatoriophycideae</taxon>
        <taxon>Oscillatoriales</taxon>
        <taxon>Microcoleaceae</taxon>
        <taxon>Lyngbya</taxon>
    </lineage>
</organism>
<feature type="transmembrane region" description="Helical" evidence="1">
    <location>
        <begin position="155"/>
        <end position="176"/>
    </location>
</feature>
<protein>
    <recommendedName>
        <fullName evidence="4">DnaJ domain protein</fullName>
    </recommendedName>
</protein>
<dbReference type="InterPro" id="IPR021788">
    <property type="entry name" value="CPP1-like"/>
</dbReference>
<dbReference type="PANTHER" id="PTHR33372:SF2">
    <property type="entry name" value="PROTEIN CHAPERONE-LIKE PROTEIN OF POR1, CHLOROPLASTIC"/>
    <property type="match status" value="1"/>
</dbReference>
<dbReference type="RefSeq" id="WP_023068694.1">
    <property type="nucleotide sequence ID" value="NZ_AUZM01000070.1"/>
</dbReference>
<dbReference type="PANTHER" id="PTHR33372">
    <property type="match status" value="1"/>
</dbReference>
<dbReference type="PATRIC" id="fig|1348334.3.peg.4821"/>
<evidence type="ECO:0000313" key="2">
    <source>
        <dbReference type="EMBL" id="ERT05028.1"/>
    </source>
</evidence>
<dbReference type="EMBL" id="AUZM01000070">
    <property type="protein sequence ID" value="ERT05028.1"/>
    <property type="molecule type" value="Genomic_DNA"/>
</dbReference>
<dbReference type="OrthoDB" id="483084at2"/>